<dbReference type="InterPro" id="IPR050640">
    <property type="entry name" value="Bact_2-comp_sensor_kinase"/>
</dbReference>
<keyword evidence="1" id="KW-0812">Transmembrane</keyword>
<dbReference type="PANTHER" id="PTHR34220">
    <property type="entry name" value="SENSOR HISTIDINE KINASE YPDA"/>
    <property type="match status" value="1"/>
</dbReference>
<keyword evidence="1" id="KW-0472">Membrane</keyword>
<dbReference type="Pfam" id="PF06580">
    <property type="entry name" value="His_kinase"/>
    <property type="match status" value="1"/>
</dbReference>
<dbReference type="InterPro" id="IPR010559">
    <property type="entry name" value="Sig_transdc_His_kin_internal"/>
</dbReference>
<dbReference type="GO" id="GO:0000155">
    <property type="term" value="F:phosphorelay sensor kinase activity"/>
    <property type="evidence" value="ECO:0007669"/>
    <property type="project" value="InterPro"/>
</dbReference>
<protein>
    <submittedName>
        <fullName evidence="3">Histidine kinase</fullName>
    </submittedName>
</protein>
<evidence type="ECO:0000313" key="3">
    <source>
        <dbReference type="EMBL" id="MCR9015510.1"/>
    </source>
</evidence>
<gene>
    <name evidence="3" type="ORF">NU887_10725</name>
</gene>
<dbReference type="EMBL" id="JANSUY010000007">
    <property type="protein sequence ID" value="MCR9015510.1"/>
    <property type="molecule type" value="Genomic_DNA"/>
</dbReference>
<dbReference type="GO" id="GO:0016020">
    <property type="term" value="C:membrane"/>
    <property type="evidence" value="ECO:0007669"/>
    <property type="project" value="InterPro"/>
</dbReference>
<accession>A0A9X2P861</accession>
<dbReference type="Gene3D" id="3.30.565.10">
    <property type="entry name" value="Histidine kinase-like ATPase, C-terminal domain"/>
    <property type="match status" value="1"/>
</dbReference>
<sequence length="286" mass="32730">MFELTFFMDAFFSVHSLYTKNSVLGFVTNQDESALQIERAVLLALVPVVVAFSFIVFVFYRAKRESFFKQKETEMKLAVAQVELKALRAQINPHFIFNCLNSIHHYMHQQDAAVAGSYLVKFSQLIRHVLESSTQRIVPLVDEIEANKIYMQLEQLRMNNSFEFSILWTSDINPDEVCIPPMLIQPFLENSIWHGISSGGKVEVEFGIKDPDHILCTIKDNGKKQHVKSEIDLSTKVKKTSLGMSLMRERFETLNQVSSGKAEFTFLEREDGVPGKQVIITIPFEV</sequence>
<evidence type="ECO:0000313" key="4">
    <source>
        <dbReference type="Proteomes" id="UP001142175"/>
    </source>
</evidence>
<dbReference type="PANTHER" id="PTHR34220:SF7">
    <property type="entry name" value="SENSOR HISTIDINE KINASE YPDA"/>
    <property type="match status" value="1"/>
</dbReference>
<evidence type="ECO:0000259" key="2">
    <source>
        <dbReference type="Pfam" id="PF06580"/>
    </source>
</evidence>
<keyword evidence="1" id="KW-1133">Transmembrane helix</keyword>
<dbReference type="SUPFAM" id="SSF55874">
    <property type="entry name" value="ATPase domain of HSP90 chaperone/DNA topoisomerase II/histidine kinase"/>
    <property type="match status" value="1"/>
</dbReference>
<dbReference type="Proteomes" id="UP001142175">
    <property type="component" value="Unassembled WGS sequence"/>
</dbReference>
<keyword evidence="3" id="KW-0808">Transferase</keyword>
<proteinExistence type="predicted"/>
<feature type="transmembrane region" description="Helical" evidence="1">
    <location>
        <begin position="40"/>
        <end position="60"/>
    </location>
</feature>
<keyword evidence="3" id="KW-0418">Kinase</keyword>
<dbReference type="AlphaFoldDB" id="A0A9X2P861"/>
<evidence type="ECO:0000256" key="1">
    <source>
        <dbReference type="SAM" id="Phobius"/>
    </source>
</evidence>
<comment type="caution">
    <text evidence="3">The sequence shown here is derived from an EMBL/GenBank/DDBJ whole genome shotgun (WGS) entry which is preliminary data.</text>
</comment>
<keyword evidence="4" id="KW-1185">Reference proteome</keyword>
<organism evidence="3 4">
    <name type="scientific">Aquiflexum gelatinilyticum</name>
    <dbReference type="NCBI Taxonomy" id="2961943"/>
    <lineage>
        <taxon>Bacteria</taxon>
        <taxon>Pseudomonadati</taxon>
        <taxon>Bacteroidota</taxon>
        <taxon>Cytophagia</taxon>
        <taxon>Cytophagales</taxon>
        <taxon>Cyclobacteriaceae</taxon>
        <taxon>Aquiflexum</taxon>
    </lineage>
</organism>
<reference evidence="3" key="1">
    <citation type="submission" date="2022-08" db="EMBL/GenBank/DDBJ databases">
        <authorList>
            <person name="Zhang D."/>
        </authorList>
    </citation>
    <scope>NUCLEOTIDE SEQUENCE</scope>
    <source>
        <strain evidence="3">XJ19-11</strain>
    </source>
</reference>
<name>A0A9X2P861_9BACT</name>
<dbReference type="RefSeq" id="WP_258423364.1">
    <property type="nucleotide sequence ID" value="NZ_JANSUY010000007.1"/>
</dbReference>
<feature type="domain" description="Signal transduction histidine kinase internal region" evidence="2">
    <location>
        <begin position="83"/>
        <end position="161"/>
    </location>
</feature>
<dbReference type="InterPro" id="IPR036890">
    <property type="entry name" value="HATPase_C_sf"/>
</dbReference>